<evidence type="ECO:0000256" key="2">
    <source>
        <dbReference type="ARBA" id="ARBA00012543"/>
    </source>
</evidence>
<evidence type="ECO:0000256" key="7">
    <source>
        <dbReference type="ARBA" id="ARBA00023316"/>
    </source>
</evidence>
<keyword evidence="4 10" id="KW-0812">Transmembrane</keyword>
<keyword evidence="6 10" id="KW-0472">Membrane</keyword>
<dbReference type="GO" id="GO:0005886">
    <property type="term" value="C:plasma membrane"/>
    <property type="evidence" value="ECO:0007669"/>
    <property type="project" value="UniProtKB-SubCell"/>
</dbReference>
<evidence type="ECO:0000256" key="8">
    <source>
        <dbReference type="ARBA" id="ARBA00024009"/>
    </source>
</evidence>
<dbReference type="Pfam" id="PF01644">
    <property type="entry name" value="Chitin_synth_1"/>
    <property type="match status" value="1"/>
</dbReference>
<feature type="transmembrane region" description="Helical" evidence="10">
    <location>
        <begin position="896"/>
        <end position="918"/>
    </location>
</feature>
<dbReference type="SUPFAM" id="SSF53448">
    <property type="entry name" value="Nucleotide-diphospho-sugar transferases"/>
    <property type="match status" value="1"/>
</dbReference>
<feature type="region of interest" description="Disordered" evidence="11">
    <location>
        <begin position="1"/>
        <end position="112"/>
    </location>
</feature>
<dbReference type="Proteomes" id="UP001218218">
    <property type="component" value="Unassembled WGS sequence"/>
</dbReference>
<comment type="function">
    <text evidence="8 10">Polymerizes chitin, a structural polymer of the cell wall and septum, by transferring the sugar moiety of UDP-GlcNAc to the non-reducing end of the growing chitin polymer.</text>
</comment>
<keyword evidence="10" id="KW-0808">Transferase</keyword>
<comment type="caution">
    <text evidence="13">The sequence shown here is derived from an EMBL/GenBank/DDBJ whole genome shotgun (WGS) entry which is preliminary data.</text>
</comment>
<dbReference type="GO" id="GO:0071555">
    <property type="term" value="P:cell wall organization"/>
    <property type="evidence" value="ECO:0007669"/>
    <property type="project" value="UniProtKB-KW"/>
</dbReference>
<keyword evidence="14" id="KW-1185">Reference proteome</keyword>
<feature type="compositionally biased region" description="Low complexity" evidence="11">
    <location>
        <begin position="50"/>
        <end position="87"/>
    </location>
</feature>
<dbReference type="InterPro" id="IPR004835">
    <property type="entry name" value="Chitin_synth"/>
</dbReference>
<evidence type="ECO:0000256" key="3">
    <source>
        <dbReference type="ARBA" id="ARBA00022676"/>
    </source>
</evidence>
<keyword evidence="7 10" id="KW-0961">Cell wall biogenesis/degradation</keyword>
<keyword evidence="10" id="KW-1003">Cell membrane</keyword>
<feature type="transmembrane region" description="Helical" evidence="10">
    <location>
        <begin position="641"/>
        <end position="663"/>
    </location>
</feature>
<feature type="transmembrane region" description="Helical" evidence="10">
    <location>
        <begin position="855"/>
        <end position="875"/>
    </location>
</feature>
<dbReference type="PANTHER" id="PTHR22914">
    <property type="entry name" value="CHITIN SYNTHASE"/>
    <property type="match status" value="1"/>
</dbReference>
<dbReference type="AlphaFoldDB" id="A0AAD7AK53"/>
<evidence type="ECO:0000313" key="14">
    <source>
        <dbReference type="Proteomes" id="UP001218218"/>
    </source>
</evidence>
<dbReference type="InterPro" id="IPR029044">
    <property type="entry name" value="Nucleotide-diphossugar_trans"/>
</dbReference>
<evidence type="ECO:0000256" key="10">
    <source>
        <dbReference type="RuleBase" id="RU366040"/>
    </source>
</evidence>
<feature type="compositionally biased region" description="Low complexity" evidence="11">
    <location>
        <begin position="8"/>
        <end position="37"/>
    </location>
</feature>
<feature type="transmembrane region" description="Helical" evidence="10">
    <location>
        <begin position="597"/>
        <end position="621"/>
    </location>
</feature>
<dbReference type="Pfam" id="PF08407">
    <property type="entry name" value="Chitin_synth_1N"/>
    <property type="match status" value="1"/>
</dbReference>
<reference evidence="13" key="1">
    <citation type="submission" date="2023-03" db="EMBL/GenBank/DDBJ databases">
        <title>Massive genome expansion in bonnet fungi (Mycena s.s.) driven by repeated elements and novel gene families across ecological guilds.</title>
        <authorList>
            <consortium name="Lawrence Berkeley National Laboratory"/>
            <person name="Harder C.B."/>
            <person name="Miyauchi S."/>
            <person name="Viragh M."/>
            <person name="Kuo A."/>
            <person name="Thoen E."/>
            <person name="Andreopoulos B."/>
            <person name="Lu D."/>
            <person name="Skrede I."/>
            <person name="Drula E."/>
            <person name="Henrissat B."/>
            <person name="Morin E."/>
            <person name="Kohler A."/>
            <person name="Barry K."/>
            <person name="LaButti K."/>
            <person name="Morin E."/>
            <person name="Salamov A."/>
            <person name="Lipzen A."/>
            <person name="Mereny Z."/>
            <person name="Hegedus B."/>
            <person name="Baldrian P."/>
            <person name="Stursova M."/>
            <person name="Weitz H."/>
            <person name="Taylor A."/>
            <person name="Grigoriev I.V."/>
            <person name="Nagy L.G."/>
            <person name="Martin F."/>
            <person name="Kauserud H."/>
        </authorList>
    </citation>
    <scope>NUCLEOTIDE SEQUENCE</scope>
    <source>
        <strain evidence="13">CBHHK002</strain>
    </source>
</reference>
<feature type="transmembrane region" description="Helical" evidence="10">
    <location>
        <begin position="750"/>
        <end position="769"/>
    </location>
</feature>
<gene>
    <name evidence="13" type="ORF">DFH08DRAFT_921328</name>
</gene>
<keyword evidence="5 10" id="KW-1133">Transmembrane helix</keyword>
<dbReference type="GO" id="GO:0004100">
    <property type="term" value="F:chitin synthase activity"/>
    <property type="evidence" value="ECO:0007669"/>
    <property type="project" value="UniProtKB-UniRule"/>
</dbReference>
<dbReference type="GO" id="GO:0030428">
    <property type="term" value="C:cell septum"/>
    <property type="evidence" value="ECO:0007669"/>
    <property type="project" value="TreeGrafter"/>
</dbReference>
<dbReference type="EMBL" id="JARIHO010000005">
    <property type="protein sequence ID" value="KAJ7361216.1"/>
    <property type="molecule type" value="Genomic_DNA"/>
</dbReference>
<accession>A0AAD7AK53</accession>
<proteinExistence type="inferred from homology"/>
<organism evidence="13 14">
    <name type="scientific">Mycena albidolilacea</name>
    <dbReference type="NCBI Taxonomy" id="1033008"/>
    <lineage>
        <taxon>Eukaryota</taxon>
        <taxon>Fungi</taxon>
        <taxon>Dikarya</taxon>
        <taxon>Basidiomycota</taxon>
        <taxon>Agaricomycotina</taxon>
        <taxon>Agaricomycetes</taxon>
        <taxon>Agaricomycetidae</taxon>
        <taxon>Agaricales</taxon>
        <taxon>Marasmiineae</taxon>
        <taxon>Mycenaceae</taxon>
        <taxon>Mycena</taxon>
    </lineage>
</organism>
<sequence>MAYRQNNDPYYAQQQPQRQASQPQRQASQPYQQDQYYNDAPQQPMRQNTQPYQQPASQQQYLQPASQQQFHQPEQPYHQEQQFHQQPDPYYNQGGQTDYASSNHDNTWDGKYQESFAGSQTHLDPYGMSQTSIAPVPQMPYAQSNYPPQRPGMPYQNTSGYGSQYSAVHEKMMKRRSVRQVELFQGNLVLDMPVPSHIVPAGKGTIEEFSKMRYTAATCDPDDFMRSKYSLRPFLYNRQTELFIVMTMYNEDEVLFCKTMNAVIKNVAHLCSRDRSKTWGPEGWKKVVVCVVSDGRSKVNKRTLQVLSLMGVYQDGIAKDTVGGKDVTAHIFEYTTTAVVTASGEVSQGSCPIQVLFCLKEQNKKKLNSHRWFFNAFGPLIKPNVCILLDVGTKPTSTSIYELWKCFDKHSNVGGACGEICVDTGRGCSLLLTSPLAASQNFEYKMSNVLDKPLESVFGYISVLPGAFSAYRYRALQNGPDGKGPLASYFKGEEMHAGGVASAGLFERNMYLAEDRILCFEIVTKKREGWILKYVKSAKASTDVPTSVAEFISQRRRWLNGSLFASIHATVFWFRIWTSGQNFFRKIFLQLEFIYNAIQLIFTWTSLANFYLAFFFLVGSATSDSTTDAFNFLSKGAGKDVFEIFLKLYIALLFVVTVCSLGNRPQGSKLIYITAIVLFGLCNAITLWCAAYTVYLSVATLTLDDWKHIGTVIETNSTFRDIVISLMATYGLYFISSFMHMEPWHMFTSFIQYMFFLPSYVNILMMYAMCNLHDVTWGTKGDNGAAKDLGGAKKVKNDDGKEMMEVEIPTAREDVDQLWNASRSALRIPPPEQKEHRDAATKQTDHDRNSRTNVVLAWVGTNMLMIVAFTSTAFNNFVAQYVQKSGDSTFNPYLQFLFFALAGLSAVRFTGSFLYLIFRLFGF</sequence>
<feature type="domain" description="Chitin synthase N-terminal" evidence="12">
    <location>
        <begin position="177"/>
        <end position="241"/>
    </location>
</feature>
<evidence type="ECO:0000256" key="6">
    <source>
        <dbReference type="ARBA" id="ARBA00023136"/>
    </source>
</evidence>
<evidence type="ECO:0000256" key="11">
    <source>
        <dbReference type="SAM" id="MobiDB-lite"/>
    </source>
</evidence>
<protein>
    <recommendedName>
        <fullName evidence="2 10">Chitin synthase</fullName>
        <ecNumber evidence="2 10">2.4.1.16</ecNumber>
    </recommendedName>
</protein>
<dbReference type="InterPro" id="IPR013616">
    <property type="entry name" value="Chitin_synth_N"/>
</dbReference>
<comment type="subcellular location">
    <subcellularLocation>
        <location evidence="10">Cell membrane</location>
        <topology evidence="10">Multi-pass membrane protein</topology>
    </subcellularLocation>
    <subcellularLocation>
        <location evidence="1">Membrane</location>
        <topology evidence="1">Multi-pass membrane protein</topology>
    </subcellularLocation>
</comment>
<comment type="catalytic activity">
    <reaction evidence="9 10">
        <text>[(1-&gt;4)-N-acetyl-beta-D-glucosaminyl](n) + UDP-N-acetyl-alpha-D-glucosamine = [(1-&gt;4)-N-acetyl-beta-D-glucosaminyl](n+1) + UDP + H(+)</text>
        <dbReference type="Rhea" id="RHEA:16637"/>
        <dbReference type="Rhea" id="RHEA-COMP:9593"/>
        <dbReference type="Rhea" id="RHEA-COMP:9595"/>
        <dbReference type="ChEBI" id="CHEBI:15378"/>
        <dbReference type="ChEBI" id="CHEBI:17029"/>
        <dbReference type="ChEBI" id="CHEBI:57705"/>
        <dbReference type="ChEBI" id="CHEBI:58223"/>
        <dbReference type="EC" id="2.4.1.16"/>
    </reaction>
</comment>
<dbReference type="CDD" id="cd04190">
    <property type="entry name" value="Chitin_synth_C"/>
    <property type="match status" value="1"/>
</dbReference>
<dbReference type="EC" id="2.4.1.16" evidence="2 10"/>
<comment type="similarity">
    <text evidence="10">Belongs to the chitin synthase family.</text>
</comment>
<feature type="compositionally biased region" description="Polar residues" evidence="11">
    <location>
        <begin position="93"/>
        <end position="105"/>
    </location>
</feature>
<feature type="transmembrane region" description="Helical" evidence="10">
    <location>
        <begin position="670"/>
        <end position="698"/>
    </location>
</feature>
<dbReference type="GO" id="GO:0006031">
    <property type="term" value="P:chitin biosynthetic process"/>
    <property type="evidence" value="ECO:0007669"/>
    <property type="project" value="UniProtKB-UniRule"/>
</dbReference>
<evidence type="ECO:0000256" key="5">
    <source>
        <dbReference type="ARBA" id="ARBA00022989"/>
    </source>
</evidence>
<feature type="transmembrane region" description="Helical" evidence="10">
    <location>
        <begin position="558"/>
        <end position="576"/>
    </location>
</feature>
<evidence type="ECO:0000256" key="9">
    <source>
        <dbReference type="ARBA" id="ARBA00048014"/>
    </source>
</evidence>
<feature type="compositionally biased region" description="Polar residues" evidence="11">
    <location>
        <begin position="40"/>
        <end position="49"/>
    </location>
</feature>
<dbReference type="PANTHER" id="PTHR22914:SF44">
    <property type="entry name" value="CHITIN SYNTHASE 2"/>
    <property type="match status" value="1"/>
</dbReference>
<evidence type="ECO:0000256" key="4">
    <source>
        <dbReference type="ARBA" id="ARBA00022692"/>
    </source>
</evidence>
<evidence type="ECO:0000259" key="12">
    <source>
        <dbReference type="Pfam" id="PF08407"/>
    </source>
</evidence>
<keyword evidence="3 10" id="KW-0328">Glycosyltransferase</keyword>
<name>A0AAD7AK53_9AGAR</name>
<evidence type="ECO:0000256" key="1">
    <source>
        <dbReference type="ARBA" id="ARBA00004141"/>
    </source>
</evidence>
<evidence type="ECO:0000313" key="13">
    <source>
        <dbReference type="EMBL" id="KAJ7361216.1"/>
    </source>
</evidence>